<dbReference type="EMBL" id="WBMR01000135">
    <property type="protein sequence ID" value="KAB2370931.1"/>
    <property type="molecule type" value="Genomic_DNA"/>
</dbReference>
<accession>A0A6L3VJM8</accession>
<comment type="similarity">
    <text evidence="1">Belongs to the ABC transporter superfamily.</text>
</comment>
<sequence length="354" mass="37944">MTATAHDTAAPAGDAEVVLRAAGLEAGYQRPGRHGFGRRRVPVVAGLDLTVRAGRTVGVVGESGCGKSTLARAIVGLIPAFAGTIEFAGTDLASLPRRRRRRVARDVQMVFQDPYTSLNPRMTVAAVIAEGWRVHPGIVPRDREDAEVARLLDLVGLRPEHAARRLHELSGGQCQRVAIARALALRPRLIVCDEAVSALDMSVRAQILNLLADLQAELGVAYLFISHDLDVVRHIADEVAVMYLGTVVEQGTAEQVFGDPRHPYTRALLSAVPSVRDRPDDAAREIVLEGEVPSPAAPPSGCRFRTRCFMAAERCARDVPELIVREGTAHPVACHFADADTGTDTDAGTASSAR</sequence>
<organism evidence="6 7">
    <name type="scientific">Actinomadura montaniterrae</name>
    <dbReference type="NCBI Taxonomy" id="1803903"/>
    <lineage>
        <taxon>Bacteria</taxon>
        <taxon>Bacillati</taxon>
        <taxon>Actinomycetota</taxon>
        <taxon>Actinomycetes</taxon>
        <taxon>Streptosporangiales</taxon>
        <taxon>Thermomonosporaceae</taxon>
        <taxon>Actinomadura</taxon>
    </lineage>
</organism>
<comment type="caution">
    <text evidence="6">The sequence shown here is derived from an EMBL/GenBank/DDBJ whole genome shotgun (WGS) entry which is preliminary data.</text>
</comment>
<dbReference type="CDD" id="cd03257">
    <property type="entry name" value="ABC_NikE_OppD_transporters"/>
    <property type="match status" value="1"/>
</dbReference>
<dbReference type="GO" id="GO:0015833">
    <property type="term" value="P:peptide transport"/>
    <property type="evidence" value="ECO:0007669"/>
    <property type="project" value="InterPro"/>
</dbReference>
<evidence type="ECO:0000259" key="5">
    <source>
        <dbReference type="PROSITE" id="PS50893"/>
    </source>
</evidence>
<dbReference type="InterPro" id="IPR027417">
    <property type="entry name" value="P-loop_NTPase"/>
</dbReference>
<dbReference type="GO" id="GO:0016887">
    <property type="term" value="F:ATP hydrolysis activity"/>
    <property type="evidence" value="ECO:0007669"/>
    <property type="project" value="InterPro"/>
</dbReference>
<evidence type="ECO:0000256" key="3">
    <source>
        <dbReference type="ARBA" id="ARBA00022741"/>
    </source>
</evidence>
<dbReference type="PANTHER" id="PTHR43776:SF7">
    <property type="entry name" value="D,D-DIPEPTIDE TRANSPORT ATP-BINDING PROTEIN DDPF-RELATED"/>
    <property type="match status" value="1"/>
</dbReference>
<evidence type="ECO:0000256" key="4">
    <source>
        <dbReference type="ARBA" id="ARBA00022840"/>
    </source>
</evidence>
<evidence type="ECO:0000256" key="1">
    <source>
        <dbReference type="ARBA" id="ARBA00005417"/>
    </source>
</evidence>
<reference evidence="6 7" key="1">
    <citation type="submission" date="2019-09" db="EMBL/GenBank/DDBJ databases">
        <title>Actinomadura physcomitrii sp. nov., a novel actinomycete isolated from moss [Physcomitrium sphaericum (Ludw) Fuernr].</title>
        <authorList>
            <person name="Liu C."/>
            <person name="Zhuang X."/>
        </authorList>
    </citation>
    <scope>NUCLEOTIDE SEQUENCE [LARGE SCALE GENOMIC DNA]</scope>
    <source>
        <strain evidence="6 7">CYP1-1B</strain>
    </source>
</reference>
<dbReference type="SMART" id="SM00382">
    <property type="entry name" value="AAA"/>
    <property type="match status" value="1"/>
</dbReference>
<dbReference type="GO" id="GO:0005524">
    <property type="term" value="F:ATP binding"/>
    <property type="evidence" value="ECO:0007669"/>
    <property type="project" value="UniProtKB-KW"/>
</dbReference>
<protein>
    <submittedName>
        <fullName evidence="6">ATP-binding cassette domain-containing protein</fullName>
    </submittedName>
</protein>
<keyword evidence="4 6" id="KW-0067">ATP-binding</keyword>
<dbReference type="InterPro" id="IPR003439">
    <property type="entry name" value="ABC_transporter-like_ATP-bd"/>
</dbReference>
<dbReference type="Proteomes" id="UP000483004">
    <property type="component" value="Unassembled WGS sequence"/>
</dbReference>
<dbReference type="PROSITE" id="PS00211">
    <property type="entry name" value="ABC_TRANSPORTER_1"/>
    <property type="match status" value="1"/>
</dbReference>
<feature type="domain" description="ABC transporter" evidence="5">
    <location>
        <begin position="19"/>
        <end position="269"/>
    </location>
</feature>
<dbReference type="GO" id="GO:0055085">
    <property type="term" value="P:transmembrane transport"/>
    <property type="evidence" value="ECO:0007669"/>
    <property type="project" value="UniProtKB-ARBA"/>
</dbReference>
<dbReference type="PROSITE" id="PS50893">
    <property type="entry name" value="ABC_TRANSPORTER_2"/>
    <property type="match status" value="1"/>
</dbReference>
<dbReference type="InterPro" id="IPR017871">
    <property type="entry name" value="ABC_transporter-like_CS"/>
</dbReference>
<dbReference type="AlphaFoldDB" id="A0A6L3VJM8"/>
<evidence type="ECO:0000313" key="7">
    <source>
        <dbReference type="Proteomes" id="UP000483004"/>
    </source>
</evidence>
<dbReference type="NCBIfam" id="TIGR01727">
    <property type="entry name" value="oligo_HPY"/>
    <property type="match status" value="1"/>
</dbReference>
<keyword evidence="7" id="KW-1185">Reference proteome</keyword>
<evidence type="ECO:0000256" key="2">
    <source>
        <dbReference type="ARBA" id="ARBA00022448"/>
    </source>
</evidence>
<dbReference type="PANTHER" id="PTHR43776">
    <property type="entry name" value="TRANSPORT ATP-BINDING PROTEIN"/>
    <property type="match status" value="1"/>
</dbReference>
<gene>
    <name evidence="6" type="ORF">F9B16_33685</name>
</gene>
<dbReference type="RefSeq" id="WP_151544257.1">
    <property type="nucleotide sequence ID" value="NZ_WBMR01000135.1"/>
</dbReference>
<dbReference type="Pfam" id="PF08352">
    <property type="entry name" value="oligo_HPY"/>
    <property type="match status" value="1"/>
</dbReference>
<keyword evidence="3" id="KW-0547">Nucleotide-binding</keyword>
<dbReference type="SUPFAM" id="SSF52540">
    <property type="entry name" value="P-loop containing nucleoside triphosphate hydrolases"/>
    <property type="match status" value="1"/>
</dbReference>
<keyword evidence="2" id="KW-0813">Transport</keyword>
<name>A0A6L3VJM8_9ACTN</name>
<evidence type="ECO:0000313" key="6">
    <source>
        <dbReference type="EMBL" id="KAB2370931.1"/>
    </source>
</evidence>
<dbReference type="Gene3D" id="3.40.50.300">
    <property type="entry name" value="P-loop containing nucleotide triphosphate hydrolases"/>
    <property type="match status" value="1"/>
</dbReference>
<dbReference type="InterPro" id="IPR013563">
    <property type="entry name" value="Oligopep_ABC_C"/>
</dbReference>
<dbReference type="OrthoDB" id="5170605at2"/>
<dbReference type="Pfam" id="PF00005">
    <property type="entry name" value="ABC_tran"/>
    <property type="match status" value="1"/>
</dbReference>
<dbReference type="FunFam" id="3.40.50.300:FF:000016">
    <property type="entry name" value="Oligopeptide ABC transporter ATP-binding component"/>
    <property type="match status" value="1"/>
</dbReference>
<proteinExistence type="inferred from homology"/>
<dbReference type="InterPro" id="IPR050319">
    <property type="entry name" value="ABC_transp_ATP-bind"/>
</dbReference>
<dbReference type="InterPro" id="IPR003593">
    <property type="entry name" value="AAA+_ATPase"/>
</dbReference>